<organism evidence="3">
    <name type="scientific">Christensenella massiliensis</name>
    <dbReference type="NCBI Taxonomy" id="1805714"/>
    <lineage>
        <taxon>Bacteria</taxon>
        <taxon>Bacillati</taxon>
        <taxon>Bacillota</taxon>
        <taxon>Clostridia</taxon>
        <taxon>Christensenellales</taxon>
        <taxon>Christensenellaceae</taxon>
        <taxon>Christensenella</taxon>
    </lineage>
</organism>
<evidence type="ECO:0000313" key="3">
    <source>
        <dbReference type="EMBL" id="XCC61424.1"/>
    </source>
</evidence>
<gene>
    <name evidence="3" type="ORF">PUP29_07750</name>
</gene>
<feature type="signal peptide" evidence="2">
    <location>
        <begin position="1"/>
        <end position="22"/>
    </location>
</feature>
<keyword evidence="2" id="KW-0732">Signal</keyword>
<accession>A0AAU8A654</accession>
<evidence type="ECO:0008006" key="4">
    <source>
        <dbReference type="Google" id="ProtNLM"/>
    </source>
</evidence>
<dbReference type="EMBL" id="CP117826">
    <property type="protein sequence ID" value="XCC61424.1"/>
    <property type="molecule type" value="Genomic_DNA"/>
</dbReference>
<dbReference type="RefSeq" id="WP_353422902.1">
    <property type="nucleotide sequence ID" value="NZ_CP117826.1"/>
</dbReference>
<feature type="region of interest" description="Disordered" evidence="1">
    <location>
        <begin position="40"/>
        <end position="70"/>
    </location>
</feature>
<dbReference type="PROSITE" id="PS51257">
    <property type="entry name" value="PROKAR_LIPOPROTEIN"/>
    <property type="match status" value="1"/>
</dbReference>
<protein>
    <recommendedName>
        <fullName evidence="4">DUF11 domain-containing protein</fullName>
    </recommendedName>
</protein>
<reference evidence="3" key="1">
    <citation type="submission" date="2023-02" db="EMBL/GenBank/DDBJ databases">
        <title>Gut commensal Christensenella minuta modulates host metabolism via a new class of secondary bile acids.</title>
        <authorList>
            <person name="Liu C."/>
        </authorList>
    </citation>
    <scope>NUCLEOTIDE SEQUENCE</scope>
    <source>
        <strain evidence="3">CA70</strain>
    </source>
</reference>
<evidence type="ECO:0000256" key="1">
    <source>
        <dbReference type="SAM" id="MobiDB-lite"/>
    </source>
</evidence>
<feature type="chain" id="PRO_5043885306" description="DUF11 domain-containing protein" evidence="2">
    <location>
        <begin position="23"/>
        <end position="286"/>
    </location>
</feature>
<proteinExistence type="predicted"/>
<evidence type="ECO:0000256" key="2">
    <source>
        <dbReference type="SAM" id="SignalP"/>
    </source>
</evidence>
<sequence length="286" mass="30088">MKKLVALAAVLFAAAACMTACAVSISDMGKIEIVSTPEPAETAAGTAVEEGMEAASPAEEPAAEEAASPSLDQQQMQELVEEGIVPEAAVKQEDGDAVYDEQEVGRALQEYADRISCSPTMISGNNMIIEVRNGNDVTIPMVTVHVNYPDGEKTYDFYQFAPGGTIIVPVEKDDGDLPPAVTASVSVTMNANSRTDISDSLAVEESVTDTSYTLTITNHSSFACQNISVTALFSDDSGIICAQTASSDETVLSGKSTQLTFTLPEKLTEKGVTFTKASYCINEAVG</sequence>
<dbReference type="AlphaFoldDB" id="A0AAU8A654"/>
<name>A0AAU8A654_9FIRM</name>